<dbReference type="SMART" id="SM00448">
    <property type="entry name" value="REC"/>
    <property type="match status" value="1"/>
</dbReference>
<dbReference type="SMART" id="SM00267">
    <property type="entry name" value="GGDEF"/>
    <property type="match status" value="1"/>
</dbReference>
<evidence type="ECO:0000256" key="3">
    <source>
        <dbReference type="PROSITE-ProRule" id="PRU00169"/>
    </source>
</evidence>
<dbReference type="CDD" id="cd01949">
    <property type="entry name" value="GGDEF"/>
    <property type="match status" value="1"/>
</dbReference>
<comment type="catalytic activity">
    <reaction evidence="2">
        <text>2 GTP = 3',3'-c-di-GMP + 2 diphosphate</text>
        <dbReference type="Rhea" id="RHEA:24898"/>
        <dbReference type="ChEBI" id="CHEBI:33019"/>
        <dbReference type="ChEBI" id="CHEBI:37565"/>
        <dbReference type="ChEBI" id="CHEBI:58805"/>
        <dbReference type="EC" id="2.7.7.65"/>
    </reaction>
</comment>
<dbReference type="SUPFAM" id="SSF55073">
    <property type="entry name" value="Nucleotide cyclase"/>
    <property type="match status" value="1"/>
</dbReference>
<dbReference type="FunFam" id="3.30.70.270:FF:000001">
    <property type="entry name" value="Diguanylate cyclase domain protein"/>
    <property type="match status" value="1"/>
</dbReference>
<accession>A0A517YYT6</accession>
<evidence type="ECO:0000313" key="8">
    <source>
        <dbReference type="Proteomes" id="UP000317369"/>
    </source>
</evidence>
<evidence type="ECO:0000256" key="1">
    <source>
        <dbReference type="ARBA" id="ARBA00012528"/>
    </source>
</evidence>
<dbReference type="GO" id="GO:0000160">
    <property type="term" value="P:phosphorelay signal transduction system"/>
    <property type="evidence" value="ECO:0007669"/>
    <property type="project" value="InterPro"/>
</dbReference>
<proteinExistence type="predicted"/>
<dbReference type="Proteomes" id="UP000317369">
    <property type="component" value="Chromosome"/>
</dbReference>
<dbReference type="Pfam" id="PF00072">
    <property type="entry name" value="Response_reg"/>
    <property type="match status" value="1"/>
</dbReference>
<evidence type="ECO:0000259" key="5">
    <source>
        <dbReference type="PROSITE" id="PS50110"/>
    </source>
</evidence>
<dbReference type="EC" id="2.7.7.65" evidence="1"/>
<dbReference type="Gene3D" id="3.40.50.2300">
    <property type="match status" value="1"/>
</dbReference>
<dbReference type="CDD" id="cd00156">
    <property type="entry name" value="REC"/>
    <property type="match status" value="1"/>
</dbReference>
<dbReference type="KEGG" id="pcor:KS4_34580"/>
<dbReference type="RefSeq" id="WP_145080626.1">
    <property type="nucleotide sequence ID" value="NZ_CP036425.1"/>
</dbReference>
<dbReference type="PROSITE" id="PS50887">
    <property type="entry name" value="GGDEF"/>
    <property type="match status" value="1"/>
</dbReference>
<sequence length="334" mass="37772">MNPKILIIEEEARLLDQMRDALEQHFGSSCVQYCCSVFEAKEQDLLHVDLVLTSMDLPDGSALDVVENLLVKRNDLPIVVMADESIIELAIQAIKQGAYDCIIRGGDWLTGLPFIVEKNLAVYIVKMENEQLRKRLERTLDQLRVKNEQLEMVVEKLEDIAATDPLTGLANRRAFARALGRYFAASTRDDTDLACIMIDLDGFKALNDTLGHQNGDKLLQHTSRVLQQFLRRSDLAGRFGGDEFVLLLPNTNQQRAIQVAERIQDEFRKEISRQIMDEHDQIKLSMSMGLATLRVSEAKSPQALIECADKTLYAAKRSGKDQLLVYQPKRTAKV</sequence>
<keyword evidence="7" id="KW-0808">Transferase</keyword>
<dbReference type="InterPro" id="IPR043128">
    <property type="entry name" value="Rev_trsase/Diguanyl_cyclase"/>
</dbReference>
<gene>
    <name evidence="7" type="primary">dosC_2</name>
    <name evidence="7" type="ORF">KS4_34580</name>
</gene>
<dbReference type="AlphaFoldDB" id="A0A517YYT6"/>
<dbReference type="SUPFAM" id="SSF52172">
    <property type="entry name" value="CheY-like"/>
    <property type="match status" value="1"/>
</dbReference>
<dbReference type="GO" id="GO:0052621">
    <property type="term" value="F:diguanylate cyclase activity"/>
    <property type="evidence" value="ECO:0007669"/>
    <property type="project" value="UniProtKB-EC"/>
</dbReference>
<dbReference type="OrthoDB" id="244535at2"/>
<dbReference type="NCBIfam" id="TIGR00254">
    <property type="entry name" value="GGDEF"/>
    <property type="match status" value="1"/>
</dbReference>
<feature type="coiled-coil region" evidence="4">
    <location>
        <begin position="126"/>
        <end position="160"/>
    </location>
</feature>
<evidence type="ECO:0000313" key="7">
    <source>
        <dbReference type="EMBL" id="QDU35377.1"/>
    </source>
</evidence>
<reference evidence="7 8" key="1">
    <citation type="submission" date="2019-02" db="EMBL/GenBank/DDBJ databases">
        <title>Deep-cultivation of Planctomycetes and their phenomic and genomic characterization uncovers novel biology.</title>
        <authorList>
            <person name="Wiegand S."/>
            <person name="Jogler M."/>
            <person name="Boedeker C."/>
            <person name="Pinto D."/>
            <person name="Vollmers J."/>
            <person name="Rivas-Marin E."/>
            <person name="Kohn T."/>
            <person name="Peeters S.H."/>
            <person name="Heuer A."/>
            <person name="Rast P."/>
            <person name="Oberbeckmann S."/>
            <person name="Bunk B."/>
            <person name="Jeske O."/>
            <person name="Meyerdierks A."/>
            <person name="Storesund J.E."/>
            <person name="Kallscheuer N."/>
            <person name="Luecker S."/>
            <person name="Lage O.M."/>
            <person name="Pohl T."/>
            <person name="Merkel B.J."/>
            <person name="Hornburger P."/>
            <person name="Mueller R.-W."/>
            <person name="Bruemmer F."/>
            <person name="Labrenz M."/>
            <person name="Spormann A.M."/>
            <person name="Op den Camp H."/>
            <person name="Overmann J."/>
            <person name="Amann R."/>
            <person name="Jetten M.S.M."/>
            <person name="Mascher T."/>
            <person name="Medema M.H."/>
            <person name="Devos D.P."/>
            <person name="Kaster A.-K."/>
            <person name="Ovreas L."/>
            <person name="Rohde M."/>
            <person name="Galperin M.Y."/>
            <person name="Jogler C."/>
        </authorList>
    </citation>
    <scope>NUCLEOTIDE SEQUENCE [LARGE SCALE GENOMIC DNA]</scope>
    <source>
        <strain evidence="7 8">KS4</strain>
    </source>
</reference>
<dbReference type="PANTHER" id="PTHR45138">
    <property type="entry name" value="REGULATORY COMPONENTS OF SENSORY TRANSDUCTION SYSTEM"/>
    <property type="match status" value="1"/>
</dbReference>
<evidence type="ECO:0000256" key="4">
    <source>
        <dbReference type="SAM" id="Coils"/>
    </source>
</evidence>
<protein>
    <recommendedName>
        <fullName evidence="1">diguanylate cyclase</fullName>
        <ecNumber evidence="1">2.7.7.65</ecNumber>
    </recommendedName>
</protein>
<feature type="domain" description="GGDEF" evidence="6">
    <location>
        <begin position="191"/>
        <end position="328"/>
    </location>
</feature>
<keyword evidence="8" id="KW-1185">Reference proteome</keyword>
<dbReference type="InterPro" id="IPR001789">
    <property type="entry name" value="Sig_transdc_resp-reg_receiver"/>
</dbReference>
<dbReference type="InterPro" id="IPR000160">
    <property type="entry name" value="GGDEF_dom"/>
</dbReference>
<name>A0A517YYT6_9BACT</name>
<dbReference type="Gene3D" id="3.30.70.270">
    <property type="match status" value="1"/>
</dbReference>
<feature type="domain" description="Response regulatory" evidence="5">
    <location>
        <begin position="4"/>
        <end position="119"/>
    </location>
</feature>
<dbReference type="Pfam" id="PF00990">
    <property type="entry name" value="GGDEF"/>
    <property type="match status" value="1"/>
</dbReference>
<dbReference type="PROSITE" id="PS50110">
    <property type="entry name" value="RESPONSE_REGULATORY"/>
    <property type="match status" value="1"/>
</dbReference>
<dbReference type="EMBL" id="CP036425">
    <property type="protein sequence ID" value="QDU35377.1"/>
    <property type="molecule type" value="Genomic_DNA"/>
</dbReference>
<dbReference type="InterPro" id="IPR029787">
    <property type="entry name" value="Nucleotide_cyclase"/>
</dbReference>
<dbReference type="PANTHER" id="PTHR45138:SF9">
    <property type="entry name" value="DIGUANYLATE CYCLASE DGCM-RELATED"/>
    <property type="match status" value="1"/>
</dbReference>
<keyword evidence="4" id="KW-0175">Coiled coil</keyword>
<comment type="caution">
    <text evidence="3">Lacks conserved residue(s) required for the propagation of feature annotation.</text>
</comment>
<dbReference type="InterPro" id="IPR050469">
    <property type="entry name" value="Diguanylate_Cyclase"/>
</dbReference>
<organism evidence="7 8">
    <name type="scientific">Poriferisphaera corsica</name>
    <dbReference type="NCBI Taxonomy" id="2528020"/>
    <lineage>
        <taxon>Bacteria</taxon>
        <taxon>Pseudomonadati</taxon>
        <taxon>Planctomycetota</taxon>
        <taxon>Phycisphaerae</taxon>
        <taxon>Phycisphaerales</taxon>
        <taxon>Phycisphaeraceae</taxon>
        <taxon>Poriferisphaera</taxon>
    </lineage>
</organism>
<evidence type="ECO:0000259" key="6">
    <source>
        <dbReference type="PROSITE" id="PS50887"/>
    </source>
</evidence>
<evidence type="ECO:0000256" key="2">
    <source>
        <dbReference type="ARBA" id="ARBA00034247"/>
    </source>
</evidence>
<dbReference type="InterPro" id="IPR011006">
    <property type="entry name" value="CheY-like_superfamily"/>
</dbReference>
<keyword evidence="7" id="KW-0548">Nucleotidyltransferase</keyword>